<reference evidence="2" key="1">
    <citation type="journal article" date="2020" name="Stud. Mycol.">
        <title>101 Dothideomycetes genomes: a test case for predicting lifestyles and emergence of pathogens.</title>
        <authorList>
            <person name="Haridas S."/>
            <person name="Albert R."/>
            <person name="Binder M."/>
            <person name="Bloem J."/>
            <person name="Labutti K."/>
            <person name="Salamov A."/>
            <person name="Andreopoulos B."/>
            <person name="Baker S."/>
            <person name="Barry K."/>
            <person name="Bills G."/>
            <person name="Bluhm B."/>
            <person name="Cannon C."/>
            <person name="Castanera R."/>
            <person name="Culley D."/>
            <person name="Daum C."/>
            <person name="Ezra D."/>
            <person name="Gonzalez J."/>
            <person name="Henrissat B."/>
            <person name="Kuo A."/>
            <person name="Liang C."/>
            <person name="Lipzen A."/>
            <person name="Lutzoni F."/>
            <person name="Magnuson J."/>
            <person name="Mondo S."/>
            <person name="Nolan M."/>
            <person name="Ohm R."/>
            <person name="Pangilinan J."/>
            <person name="Park H.-J."/>
            <person name="Ramirez L."/>
            <person name="Alfaro M."/>
            <person name="Sun H."/>
            <person name="Tritt A."/>
            <person name="Yoshinaga Y."/>
            <person name="Zwiers L.-H."/>
            <person name="Turgeon B."/>
            <person name="Goodwin S."/>
            <person name="Spatafora J."/>
            <person name="Crous P."/>
            <person name="Grigoriev I."/>
        </authorList>
    </citation>
    <scope>NUCLEOTIDE SEQUENCE</scope>
    <source>
        <strain evidence="2">CBS 122681</strain>
    </source>
</reference>
<name>A0A6A6T3Q8_9PLEO</name>
<protein>
    <submittedName>
        <fullName evidence="2">Uncharacterized protein</fullName>
    </submittedName>
</protein>
<proteinExistence type="predicted"/>
<sequence length="180" mass="19946">MGLAAQLYPAIRKLAVFGPRPGVQIRHAPQSPHLAASASAEQEASAATAAWKSEQAAQNTSLISLNAELWTRHTADQTRIDQLEIENSDLRGRNQKLQSENMEVRDQMEREKGISEGLRGQLGEQGNEVEMMRKEVMELREKIKGLEGTAKKRGRGGDEGRSGTEAKRKKTGNMKEVERV</sequence>
<evidence type="ECO:0000256" key="1">
    <source>
        <dbReference type="SAM" id="MobiDB-lite"/>
    </source>
</evidence>
<dbReference type="Proteomes" id="UP000799324">
    <property type="component" value="Unassembled WGS sequence"/>
</dbReference>
<keyword evidence="3" id="KW-1185">Reference proteome</keyword>
<accession>A0A6A6T3Q8</accession>
<feature type="compositionally biased region" description="Basic and acidic residues" evidence="1">
    <location>
        <begin position="155"/>
        <end position="166"/>
    </location>
</feature>
<evidence type="ECO:0000313" key="3">
    <source>
        <dbReference type="Proteomes" id="UP000799324"/>
    </source>
</evidence>
<dbReference type="EMBL" id="MU004366">
    <property type="protein sequence ID" value="KAF2654292.1"/>
    <property type="molecule type" value="Genomic_DNA"/>
</dbReference>
<dbReference type="AlphaFoldDB" id="A0A6A6T3Q8"/>
<organism evidence="2 3">
    <name type="scientific">Lophiostoma macrostomum CBS 122681</name>
    <dbReference type="NCBI Taxonomy" id="1314788"/>
    <lineage>
        <taxon>Eukaryota</taxon>
        <taxon>Fungi</taxon>
        <taxon>Dikarya</taxon>
        <taxon>Ascomycota</taxon>
        <taxon>Pezizomycotina</taxon>
        <taxon>Dothideomycetes</taxon>
        <taxon>Pleosporomycetidae</taxon>
        <taxon>Pleosporales</taxon>
        <taxon>Lophiostomataceae</taxon>
        <taxon>Lophiostoma</taxon>
    </lineage>
</organism>
<evidence type="ECO:0000313" key="2">
    <source>
        <dbReference type="EMBL" id="KAF2654292.1"/>
    </source>
</evidence>
<feature type="region of interest" description="Disordered" evidence="1">
    <location>
        <begin position="143"/>
        <end position="180"/>
    </location>
</feature>
<gene>
    <name evidence="2" type="ORF">K491DRAFT_779606</name>
</gene>